<sequence>MRRSILLLPACLALSALAGCGNKGPLYYPPAAPKPAPVHKPAPAPIPAPAHSSTSEAPASASSVVTKPLGGN</sequence>
<keyword evidence="5" id="KW-0998">Cell outer membrane</keyword>
<dbReference type="InterPro" id="IPR032831">
    <property type="entry name" value="LptM_cons"/>
</dbReference>
<comment type="caution">
    <text evidence="9">The sequence shown here is derived from an EMBL/GenBank/DDBJ whole genome shotgun (WGS) entry which is preliminary data.</text>
</comment>
<keyword evidence="4" id="KW-0564">Palmitate</keyword>
<evidence type="ECO:0000256" key="4">
    <source>
        <dbReference type="ARBA" id="ARBA00023139"/>
    </source>
</evidence>
<dbReference type="AlphaFoldDB" id="A0A3S0PE89"/>
<dbReference type="Pfam" id="PF13627">
    <property type="entry name" value="LptM_cons"/>
    <property type="match status" value="1"/>
</dbReference>
<feature type="chain" id="PRO_5018737211" description="Sugar transporter" evidence="8">
    <location>
        <begin position="19"/>
        <end position="72"/>
    </location>
</feature>
<evidence type="ECO:0000256" key="2">
    <source>
        <dbReference type="ARBA" id="ARBA00022729"/>
    </source>
</evidence>
<feature type="signal peptide" evidence="8">
    <location>
        <begin position="1"/>
        <end position="18"/>
    </location>
</feature>
<keyword evidence="2 8" id="KW-0732">Signal</keyword>
<evidence type="ECO:0000256" key="7">
    <source>
        <dbReference type="SAM" id="MobiDB-lite"/>
    </source>
</evidence>
<evidence type="ECO:0000256" key="3">
    <source>
        <dbReference type="ARBA" id="ARBA00023136"/>
    </source>
</evidence>
<dbReference type="EMBL" id="RYZR01000006">
    <property type="protein sequence ID" value="RUL63331.1"/>
    <property type="molecule type" value="Genomic_DNA"/>
</dbReference>
<organism evidence="9 10">
    <name type="scientific">Dyella dinghuensis</name>
    <dbReference type="NCBI Taxonomy" id="1920169"/>
    <lineage>
        <taxon>Bacteria</taxon>
        <taxon>Pseudomonadati</taxon>
        <taxon>Pseudomonadota</taxon>
        <taxon>Gammaproteobacteria</taxon>
        <taxon>Lysobacterales</taxon>
        <taxon>Rhodanobacteraceae</taxon>
        <taxon>Dyella</taxon>
    </lineage>
</organism>
<gene>
    <name evidence="9" type="ORF">EKH79_13135</name>
</gene>
<evidence type="ECO:0000313" key="10">
    <source>
        <dbReference type="Proteomes" id="UP000267077"/>
    </source>
</evidence>
<reference evidence="9 10" key="1">
    <citation type="submission" date="2018-12" db="EMBL/GenBank/DDBJ databases">
        <title>Dyella dinghuensis sp. nov. DHOA06 and Dyella choica sp. nov. 4M-K27, isolated from forest soil.</title>
        <authorList>
            <person name="Qiu L.-H."/>
            <person name="Gao Z.-H."/>
        </authorList>
    </citation>
    <scope>NUCLEOTIDE SEQUENCE [LARGE SCALE GENOMIC DNA]</scope>
    <source>
        <strain evidence="9 10">DHOA06</strain>
    </source>
</reference>
<evidence type="ECO:0000256" key="1">
    <source>
        <dbReference type="ARBA" id="ARBA00004459"/>
    </source>
</evidence>
<dbReference type="Proteomes" id="UP000267077">
    <property type="component" value="Unassembled WGS sequence"/>
</dbReference>
<name>A0A3S0PE89_9GAMM</name>
<evidence type="ECO:0000256" key="6">
    <source>
        <dbReference type="ARBA" id="ARBA00023288"/>
    </source>
</evidence>
<evidence type="ECO:0000256" key="5">
    <source>
        <dbReference type="ARBA" id="ARBA00023237"/>
    </source>
</evidence>
<feature type="compositionally biased region" description="Pro residues" evidence="7">
    <location>
        <begin position="31"/>
        <end position="48"/>
    </location>
</feature>
<dbReference type="PROSITE" id="PS51257">
    <property type="entry name" value="PROKAR_LIPOPROTEIN"/>
    <property type="match status" value="1"/>
</dbReference>
<dbReference type="RefSeq" id="WP_126674266.1">
    <property type="nucleotide sequence ID" value="NZ_RYZR01000006.1"/>
</dbReference>
<keyword evidence="3" id="KW-0472">Membrane</keyword>
<keyword evidence="10" id="KW-1185">Reference proteome</keyword>
<feature type="compositionally biased region" description="Low complexity" evidence="7">
    <location>
        <begin position="49"/>
        <end position="63"/>
    </location>
</feature>
<dbReference type="NCBIfam" id="NF047847">
    <property type="entry name" value="SS_mature_LptM"/>
    <property type="match status" value="1"/>
</dbReference>
<keyword evidence="6" id="KW-0449">Lipoprotein</keyword>
<comment type="subcellular location">
    <subcellularLocation>
        <location evidence="1">Cell outer membrane</location>
        <topology evidence="1">Lipid-anchor</topology>
    </subcellularLocation>
</comment>
<accession>A0A3S0PE89</accession>
<feature type="region of interest" description="Disordered" evidence="7">
    <location>
        <begin position="31"/>
        <end position="72"/>
    </location>
</feature>
<evidence type="ECO:0008006" key="11">
    <source>
        <dbReference type="Google" id="ProtNLM"/>
    </source>
</evidence>
<protein>
    <recommendedName>
        <fullName evidence="11">Sugar transporter</fullName>
    </recommendedName>
</protein>
<evidence type="ECO:0000313" key="9">
    <source>
        <dbReference type="EMBL" id="RUL63331.1"/>
    </source>
</evidence>
<proteinExistence type="predicted"/>
<evidence type="ECO:0000256" key="8">
    <source>
        <dbReference type="SAM" id="SignalP"/>
    </source>
</evidence>